<organism evidence="1 2">
    <name type="scientific">Vigna unguiculata</name>
    <name type="common">Cowpea</name>
    <dbReference type="NCBI Taxonomy" id="3917"/>
    <lineage>
        <taxon>Eukaryota</taxon>
        <taxon>Viridiplantae</taxon>
        <taxon>Streptophyta</taxon>
        <taxon>Embryophyta</taxon>
        <taxon>Tracheophyta</taxon>
        <taxon>Spermatophyta</taxon>
        <taxon>Magnoliopsida</taxon>
        <taxon>eudicotyledons</taxon>
        <taxon>Gunneridae</taxon>
        <taxon>Pentapetalae</taxon>
        <taxon>rosids</taxon>
        <taxon>fabids</taxon>
        <taxon>Fabales</taxon>
        <taxon>Fabaceae</taxon>
        <taxon>Papilionoideae</taxon>
        <taxon>50 kb inversion clade</taxon>
        <taxon>NPAAA clade</taxon>
        <taxon>indigoferoid/millettioid clade</taxon>
        <taxon>Phaseoleae</taxon>
        <taxon>Vigna</taxon>
    </lineage>
</organism>
<keyword evidence="2" id="KW-1185">Reference proteome</keyword>
<sequence length="110" mass="11793">MVLSAYNIRFSLLSWRLAARVSAPSDRNCRRVLYIGWRLEARCAPPGVDRKIVRARRALAPDGEKVPSGGLGQFSLAALGVAPGENPTDYDLCVLLLSDNAILGSGDAVP</sequence>
<proteinExistence type="predicted"/>
<evidence type="ECO:0000313" key="1">
    <source>
        <dbReference type="EMBL" id="QCE03261.1"/>
    </source>
</evidence>
<reference evidence="1 2" key="1">
    <citation type="submission" date="2019-04" db="EMBL/GenBank/DDBJ databases">
        <title>An improved genome assembly and genetic linkage map for asparagus bean, Vigna unguiculata ssp. sesquipedialis.</title>
        <authorList>
            <person name="Xia Q."/>
            <person name="Zhang R."/>
            <person name="Dong Y."/>
        </authorList>
    </citation>
    <scope>NUCLEOTIDE SEQUENCE [LARGE SCALE GENOMIC DNA]</scope>
    <source>
        <tissue evidence="1">Leaf</tissue>
    </source>
</reference>
<protein>
    <submittedName>
        <fullName evidence="1">Uncharacterized protein</fullName>
    </submittedName>
</protein>
<gene>
    <name evidence="1" type="ORF">DEO72_LG8g1285</name>
</gene>
<accession>A0A4D6MRK6</accession>
<name>A0A4D6MRK6_VIGUN</name>
<dbReference type="AlphaFoldDB" id="A0A4D6MRK6"/>
<evidence type="ECO:0000313" key="2">
    <source>
        <dbReference type="Proteomes" id="UP000501690"/>
    </source>
</evidence>
<dbReference type="Proteomes" id="UP000501690">
    <property type="component" value="Linkage Group LG8"/>
</dbReference>
<dbReference type="EMBL" id="CP039352">
    <property type="protein sequence ID" value="QCE03261.1"/>
    <property type="molecule type" value="Genomic_DNA"/>
</dbReference>